<feature type="transmembrane region" description="Helical" evidence="7">
    <location>
        <begin position="162"/>
        <end position="181"/>
    </location>
</feature>
<feature type="region of interest" description="Disordered" evidence="6">
    <location>
        <begin position="302"/>
        <end position="360"/>
    </location>
</feature>
<dbReference type="InterPro" id="IPR000620">
    <property type="entry name" value="EamA_dom"/>
</dbReference>
<evidence type="ECO:0000256" key="6">
    <source>
        <dbReference type="SAM" id="MobiDB-lite"/>
    </source>
</evidence>
<comment type="subcellular location">
    <subcellularLocation>
        <location evidence="1">Membrane</location>
        <topology evidence="1">Multi-pass membrane protein</topology>
    </subcellularLocation>
</comment>
<evidence type="ECO:0000256" key="3">
    <source>
        <dbReference type="ARBA" id="ARBA00022692"/>
    </source>
</evidence>
<feature type="transmembrane region" description="Helical" evidence="7">
    <location>
        <begin position="20"/>
        <end position="37"/>
    </location>
</feature>
<keyword evidence="4 7" id="KW-1133">Transmembrane helix</keyword>
<dbReference type="SUPFAM" id="SSF103481">
    <property type="entry name" value="Multidrug resistance efflux transporter EmrE"/>
    <property type="match status" value="2"/>
</dbReference>
<protein>
    <submittedName>
        <fullName evidence="9">Membrane protein</fullName>
    </submittedName>
</protein>
<dbReference type="InterPro" id="IPR050638">
    <property type="entry name" value="AA-Vitamin_Transporters"/>
</dbReference>
<dbReference type="GO" id="GO:0016020">
    <property type="term" value="C:membrane"/>
    <property type="evidence" value="ECO:0007669"/>
    <property type="project" value="UniProtKB-SubCell"/>
</dbReference>
<feature type="transmembrane region" description="Helical" evidence="7">
    <location>
        <begin position="226"/>
        <end position="244"/>
    </location>
</feature>
<feature type="compositionally biased region" description="Polar residues" evidence="6">
    <location>
        <begin position="325"/>
        <end position="334"/>
    </location>
</feature>
<accession>A0A8J3J5Q9</accession>
<evidence type="ECO:0000259" key="8">
    <source>
        <dbReference type="Pfam" id="PF00892"/>
    </source>
</evidence>
<reference evidence="9" key="1">
    <citation type="submission" date="2021-01" db="EMBL/GenBank/DDBJ databases">
        <title>Whole genome shotgun sequence of Actinocatenispora rupis NBRC 107355.</title>
        <authorList>
            <person name="Komaki H."/>
            <person name="Tamura T."/>
        </authorList>
    </citation>
    <scope>NUCLEOTIDE SEQUENCE</scope>
    <source>
        <strain evidence="9">NBRC 107355</strain>
    </source>
</reference>
<keyword evidence="10" id="KW-1185">Reference proteome</keyword>
<feature type="domain" description="EamA" evidence="8">
    <location>
        <begin position="21"/>
        <end position="150"/>
    </location>
</feature>
<dbReference type="PANTHER" id="PTHR32322">
    <property type="entry name" value="INNER MEMBRANE TRANSPORTER"/>
    <property type="match status" value="1"/>
</dbReference>
<dbReference type="AlphaFoldDB" id="A0A8J3J5Q9"/>
<evidence type="ECO:0000313" key="9">
    <source>
        <dbReference type="EMBL" id="GID14648.1"/>
    </source>
</evidence>
<feature type="transmembrane region" description="Helical" evidence="7">
    <location>
        <begin position="193"/>
        <end position="214"/>
    </location>
</feature>
<sequence>MSPLRPSRLWRHGTAGLTRLTAAGMLFGTGGILARLLGSTAHLPPLAVACYRLVGGGALLLAVLTVTKARWPRGSDAWRRIVAVSALTATYQACYHLSAAIIPVGLATLTTVGTIPVLVSIVEHVTGRRRLTGCVLASIGLAFVGLALMFGVPPVGVSLPTLLVGVGLAACSALGFAVVNVMMSRPVHGLTDLAATGITFSLGGLLLVPLAAAAGRLVMQPSPGSVTAVAALATIPTAVAYPLYYAGLRRTSATTAAILTLLEPLTGLALSVAVLGERLGPTTVAGTCLLSVALVLAASSSSRAGTPAPTTNHDARVGTAARRQATGTSGASRQVRSSTVPRRRLVRRQRDSATAQPPPP</sequence>
<feature type="domain" description="EamA" evidence="8">
    <location>
        <begin position="165"/>
        <end position="297"/>
    </location>
</feature>
<dbReference type="Proteomes" id="UP000612808">
    <property type="component" value="Unassembled WGS sequence"/>
</dbReference>
<proteinExistence type="inferred from homology"/>
<evidence type="ECO:0000256" key="5">
    <source>
        <dbReference type="ARBA" id="ARBA00023136"/>
    </source>
</evidence>
<evidence type="ECO:0000256" key="1">
    <source>
        <dbReference type="ARBA" id="ARBA00004141"/>
    </source>
</evidence>
<evidence type="ECO:0000256" key="2">
    <source>
        <dbReference type="ARBA" id="ARBA00007362"/>
    </source>
</evidence>
<name>A0A8J3J5Q9_9ACTN</name>
<feature type="transmembrane region" description="Helical" evidence="7">
    <location>
        <begin position="131"/>
        <end position="150"/>
    </location>
</feature>
<comment type="similarity">
    <text evidence="2">Belongs to the EamA transporter family.</text>
</comment>
<feature type="transmembrane region" description="Helical" evidence="7">
    <location>
        <begin position="43"/>
        <end position="65"/>
    </location>
</feature>
<evidence type="ECO:0000313" key="10">
    <source>
        <dbReference type="Proteomes" id="UP000612808"/>
    </source>
</evidence>
<organism evidence="9 10">
    <name type="scientific">Actinocatenispora rupis</name>
    <dbReference type="NCBI Taxonomy" id="519421"/>
    <lineage>
        <taxon>Bacteria</taxon>
        <taxon>Bacillati</taxon>
        <taxon>Actinomycetota</taxon>
        <taxon>Actinomycetes</taxon>
        <taxon>Micromonosporales</taxon>
        <taxon>Micromonosporaceae</taxon>
        <taxon>Actinocatenispora</taxon>
    </lineage>
</organism>
<dbReference type="Pfam" id="PF00892">
    <property type="entry name" value="EamA"/>
    <property type="match status" value="2"/>
</dbReference>
<keyword evidence="3 7" id="KW-0812">Transmembrane</keyword>
<gene>
    <name evidence="9" type="ORF">Aru02nite_55370</name>
</gene>
<evidence type="ECO:0000256" key="4">
    <source>
        <dbReference type="ARBA" id="ARBA00022989"/>
    </source>
</evidence>
<keyword evidence="5 7" id="KW-0472">Membrane</keyword>
<dbReference type="PANTHER" id="PTHR32322:SF2">
    <property type="entry name" value="EAMA DOMAIN-CONTAINING PROTEIN"/>
    <property type="match status" value="1"/>
</dbReference>
<dbReference type="EMBL" id="BOMB01000032">
    <property type="protein sequence ID" value="GID14648.1"/>
    <property type="molecule type" value="Genomic_DNA"/>
</dbReference>
<dbReference type="InterPro" id="IPR037185">
    <property type="entry name" value="EmrE-like"/>
</dbReference>
<evidence type="ECO:0000256" key="7">
    <source>
        <dbReference type="SAM" id="Phobius"/>
    </source>
</evidence>
<feature type="transmembrane region" description="Helical" evidence="7">
    <location>
        <begin position="99"/>
        <end position="119"/>
    </location>
</feature>
<comment type="caution">
    <text evidence="9">The sequence shown here is derived from an EMBL/GenBank/DDBJ whole genome shotgun (WGS) entry which is preliminary data.</text>
</comment>